<feature type="compositionally biased region" description="Polar residues" evidence="19">
    <location>
        <begin position="2545"/>
        <end position="2556"/>
    </location>
</feature>
<feature type="domain" description="RNase H type-1" evidence="21">
    <location>
        <begin position="1004"/>
        <end position="1134"/>
    </location>
</feature>
<keyword evidence="14" id="KW-0576">Peroxisome</keyword>
<dbReference type="SUPFAM" id="SSF56219">
    <property type="entry name" value="DNase I-like"/>
    <property type="match status" value="2"/>
</dbReference>
<organism evidence="22 23">
    <name type="scientific">Penstemon davidsonii</name>
    <dbReference type="NCBI Taxonomy" id="160366"/>
    <lineage>
        <taxon>Eukaryota</taxon>
        <taxon>Viridiplantae</taxon>
        <taxon>Streptophyta</taxon>
        <taxon>Embryophyta</taxon>
        <taxon>Tracheophyta</taxon>
        <taxon>Spermatophyta</taxon>
        <taxon>Magnoliopsida</taxon>
        <taxon>eudicotyledons</taxon>
        <taxon>Gunneridae</taxon>
        <taxon>Pentapetalae</taxon>
        <taxon>asterids</taxon>
        <taxon>lamiids</taxon>
        <taxon>Lamiales</taxon>
        <taxon>Plantaginaceae</taxon>
        <taxon>Cheloneae</taxon>
        <taxon>Penstemon</taxon>
    </lineage>
</organism>
<dbReference type="InterPro" id="IPR001841">
    <property type="entry name" value="Znf_RING"/>
</dbReference>
<dbReference type="Pfam" id="PF04757">
    <property type="entry name" value="Pex2_Pex12"/>
    <property type="match status" value="4"/>
</dbReference>
<protein>
    <recommendedName>
        <fullName evidence="17">RING-type E3 ubiquitin transferase (cysteine targeting)</fullName>
        <ecNumber evidence="17">2.3.2.36</ecNumber>
    </recommendedName>
    <alternativeName>
        <fullName evidence="15">Peroxin-2</fullName>
    </alternativeName>
</protein>
<feature type="compositionally biased region" description="Low complexity" evidence="19">
    <location>
        <begin position="2534"/>
        <end position="2544"/>
    </location>
</feature>
<evidence type="ECO:0000256" key="8">
    <source>
        <dbReference type="ARBA" id="ARBA00022771"/>
    </source>
</evidence>
<dbReference type="PROSITE" id="PS50089">
    <property type="entry name" value="ZF_RING_2"/>
    <property type="match status" value="1"/>
</dbReference>
<dbReference type="InterPro" id="IPR018957">
    <property type="entry name" value="Znf_C3HC4_RING-type"/>
</dbReference>
<feature type="region of interest" description="Disordered" evidence="19">
    <location>
        <begin position="2532"/>
        <end position="2576"/>
    </location>
</feature>
<dbReference type="SUPFAM" id="SSF57850">
    <property type="entry name" value="RING/U-box"/>
    <property type="match status" value="1"/>
</dbReference>
<dbReference type="InterPro" id="IPR013083">
    <property type="entry name" value="Znf_RING/FYVE/PHD"/>
</dbReference>
<evidence type="ECO:0000313" key="22">
    <source>
        <dbReference type="EMBL" id="KAK4482042.1"/>
    </source>
</evidence>
<dbReference type="PANTHER" id="PTHR48178">
    <property type="entry name" value="PEROXISOME BIOGENESIS FACTOR 2"/>
    <property type="match status" value="1"/>
</dbReference>
<dbReference type="InterPro" id="IPR005135">
    <property type="entry name" value="Endo/exonuclease/phosphatase"/>
</dbReference>
<keyword evidence="13" id="KW-0472">Membrane</keyword>
<dbReference type="SUPFAM" id="SSF53098">
    <property type="entry name" value="Ribonuclease H-like"/>
    <property type="match status" value="2"/>
</dbReference>
<dbReference type="PROSITE" id="PS50879">
    <property type="entry name" value="RNASE_H_1"/>
    <property type="match status" value="2"/>
</dbReference>
<keyword evidence="11" id="KW-0653">Protein transport</keyword>
<evidence type="ECO:0000256" key="6">
    <source>
        <dbReference type="ARBA" id="ARBA00022692"/>
    </source>
</evidence>
<evidence type="ECO:0000256" key="2">
    <source>
        <dbReference type="ARBA" id="ARBA00004906"/>
    </source>
</evidence>
<evidence type="ECO:0000256" key="15">
    <source>
        <dbReference type="ARBA" id="ARBA00032511"/>
    </source>
</evidence>
<evidence type="ECO:0000256" key="13">
    <source>
        <dbReference type="ARBA" id="ARBA00023136"/>
    </source>
</evidence>
<dbReference type="InterPro" id="IPR002156">
    <property type="entry name" value="RNaseH_domain"/>
</dbReference>
<dbReference type="InterPro" id="IPR006845">
    <property type="entry name" value="Pex_N"/>
</dbReference>
<dbReference type="InterPro" id="IPR025654">
    <property type="entry name" value="PEX2/10"/>
</dbReference>
<keyword evidence="4" id="KW-0813">Transport</keyword>
<dbReference type="EMBL" id="JAYDYQ010002685">
    <property type="protein sequence ID" value="KAK4482042.1"/>
    <property type="molecule type" value="Genomic_DNA"/>
</dbReference>
<feature type="domain" description="RING-type" evidence="20">
    <location>
        <begin position="2416"/>
        <end position="2453"/>
    </location>
</feature>
<dbReference type="EC" id="2.3.2.36" evidence="17"/>
<evidence type="ECO:0000256" key="5">
    <source>
        <dbReference type="ARBA" id="ARBA00022679"/>
    </source>
</evidence>
<dbReference type="InterPro" id="IPR044730">
    <property type="entry name" value="RNase_H-like_dom_plant"/>
</dbReference>
<dbReference type="Gene3D" id="3.30.40.10">
    <property type="entry name" value="Zinc/RING finger domain, C3HC4 (zinc finger)"/>
    <property type="match status" value="1"/>
</dbReference>
<keyword evidence="7" id="KW-0479">Metal-binding</keyword>
<comment type="catalytic activity">
    <reaction evidence="16">
        <text>[E2 ubiquitin-conjugating enzyme]-S-ubiquitinyl-L-cysteine + [acceptor protein]-L-cysteine = [E2 ubiquitin-conjugating enzyme]-L-cysteine + [acceptor protein]-S-ubiquitinyl-L-cysteine.</text>
        <dbReference type="EC" id="2.3.2.36"/>
    </reaction>
</comment>
<evidence type="ECO:0000256" key="17">
    <source>
        <dbReference type="ARBA" id="ARBA00034523"/>
    </source>
</evidence>
<keyword evidence="10" id="KW-0862">Zinc</keyword>
<evidence type="ECO:0000256" key="10">
    <source>
        <dbReference type="ARBA" id="ARBA00022833"/>
    </source>
</evidence>
<dbReference type="InterPro" id="IPR036691">
    <property type="entry name" value="Endo/exonu/phosph_ase_sf"/>
</dbReference>
<dbReference type="InterPro" id="IPR036397">
    <property type="entry name" value="RNaseH_sf"/>
</dbReference>
<evidence type="ECO:0000256" key="1">
    <source>
        <dbReference type="ARBA" id="ARBA00004585"/>
    </source>
</evidence>
<evidence type="ECO:0000256" key="4">
    <source>
        <dbReference type="ARBA" id="ARBA00022448"/>
    </source>
</evidence>
<dbReference type="Pfam" id="PF13456">
    <property type="entry name" value="RVT_3"/>
    <property type="match status" value="2"/>
</dbReference>
<keyword evidence="12" id="KW-1133">Transmembrane helix</keyword>
<comment type="caution">
    <text evidence="22">The sequence shown here is derived from an EMBL/GenBank/DDBJ whole genome shotgun (WGS) entry which is preliminary data.</text>
</comment>
<evidence type="ECO:0000259" key="21">
    <source>
        <dbReference type="PROSITE" id="PS50879"/>
    </source>
</evidence>
<keyword evidence="23" id="KW-1185">Reference proteome</keyword>
<evidence type="ECO:0000256" key="11">
    <source>
        <dbReference type="ARBA" id="ARBA00022927"/>
    </source>
</evidence>
<dbReference type="Proteomes" id="UP001291926">
    <property type="component" value="Unassembled WGS sequence"/>
</dbReference>
<evidence type="ECO:0000256" key="16">
    <source>
        <dbReference type="ARBA" id="ARBA00034438"/>
    </source>
</evidence>
<dbReference type="Pfam" id="PF03372">
    <property type="entry name" value="Exo_endo_phos"/>
    <property type="match status" value="1"/>
</dbReference>
<dbReference type="InterPro" id="IPR017907">
    <property type="entry name" value="Znf_RING_CS"/>
</dbReference>
<accession>A0ABR0CYP0</accession>
<dbReference type="Gene3D" id="3.60.10.10">
    <property type="entry name" value="Endonuclease/exonuclease/phosphatase"/>
    <property type="match status" value="2"/>
</dbReference>
<feature type="domain" description="RNase H type-1" evidence="21">
    <location>
        <begin position="2157"/>
        <end position="2287"/>
    </location>
</feature>
<evidence type="ECO:0000256" key="3">
    <source>
        <dbReference type="ARBA" id="ARBA00008704"/>
    </source>
</evidence>
<dbReference type="CDD" id="cd06222">
    <property type="entry name" value="RNase_H_like"/>
    <property type="match status" value="2"/>
</dbReference>
<dbReference type="Gene3D" id="3.30.420.10">
    <property type="entry name" value="Ribonuclease H-like superfamily/Ribonuclease H"/>
    <property type="match status" value="2"/>
</dbReference>
<keyword evidence="6" id="KW-0812">Transmembrane</keyword>
<dbReference type="InterPro" id="IPR012337">
    <property type="entry name" value="RNaseH-like_sf"/>
</dbReference>
<feature type="region of interest" description="Disordered" evidence="19">
    <location>
        <begin position="1425"/>
        <end position="1445"/>
    </location>
</feature>
<keyword evidence="8 18" id="KW-0863">Zinc-finger</keyword>
<evidence type="ECO:0000256" key="12">
    <source>
        <dbReference type="ARBA" id="ARBA00022989"/>
    </source>
</evidence>
<keyword evidence="9" id="KW-0833">Ubl conjugation pathway</keyword>
<keyword evidence="5" id="KW-0808">Transferase</keyword>
<sequence>MLIVYVSAYTFVVRMGLEGPGLTVSQKIWYCIATVGGQYIWGRLQSFSAFRRWGDTEQRSLARRSWFVLQRIEGFYKAASFGNLLLFLLTGRVTMDPHFNFRHLHVSQITPKARSVREISLNPLFWQYRVSVEMRISLVEEKRQPWMGTFLIHQILEDLEGRNIDAAFELHHLYSSPMKILTWNCQGAGGDNFRTNFRELVKIHHPDIVYLLETKVSETRAEVISNSLGFSGVCRAPIDGRSGGIWLLWQKENIRVEVLSVDPQVIHAIIGPNSQREWLCSGVYARPNPAVRESLWKNLEDLSTAVRLPWMLTGDFNQVISSNEKKGGCLPSLGRCLRFKEMIDNCGLIDLGFRGPKFTWWNSREGMARIRERIDRSMVNTDWQRLFPNSLVIHLPRTHSDHHPILTLCDGTPQSGKPFRFELAWTTDPSCGEIVKNIWQSSKNIFEAIGFLPSVLRDWNRHVFGNIFERKRILLARINGIQKRLCLRDNNFLSELESTLIGEYNTVLSQEELLWYQKSRVQWGENRVKREITALLTIGRTNDLGRYLGVPIIHERVSPRLFRGVVDRVAKRLSAWKAKLLSLAGRTTLIKSVTSSIPNHVMQSAWLPETTCAQLDKLNRNFLWSSDITQRKLHLVGWNKVTKHKDFGGLGIKQARKTNIALLAKVGWKTLKKENSLWGDTFHKKYLKDNNLLDYNTKAGDSHTWKGVVRSLKELNLCIRWRLGNGKNISVWDDLWVGEEPIGTKMAGHICEEEKNLRVSNLINPNGVWDKSRLRTHIPADIWGTILSIPIPRERDKEDGQVWDGTSNGRFSCNSAYYHLMRMENQNVGTTKDWKWIWKTTCSERVRFFLWTCSHNSLLTNSMRFRRNLTASDTCQRCNNHEESIVHALRDCPWAREVWEFIIAPTQFLKFQQIDADSWIKDNVTKVRFDNIILPYAPWYMVFIATVWMIWKSRNKYIFQNVRDPVKQTVFAIKCLVGDMERIPAKKGKRKLGKPSLVSWSKPLKGWHKLNTDGSVLESKNCAAAGGLIRDDTGSWVVGFSRKLGSTSITMAELLAAREGLEMAWEMRLQRLELELDSEVVFSLIKDADVETHPLGNIIKDCRTLIRMPWECRIVHTRRSGNGCADALAKMGHDLDTSLCSWDIAPQNATKHSQRLVKDFIKVKELVDWLASRIWLHFSNGISYTHRYRSLIERALRARLVYGSPNMNRAVSFEYMNRQLVWNEFSEMLLLLLPLLNSSSVKKILRPFSKDKSLNSEEDEALCPICQATPNTPFLALPCTAITVFEHGVLQLWRSGVPGAMNLLSLCNDVGVLSKMLHNDICFTRGGGEEDKFGGSIFEQQKKLENWEDQVLLNLSSPPAPAISYTTSSSRFDVKQEALAAAAAAAAGSQILQNQHLYHHAHNPSTKTTSSITITNNFSAGGKTTTPPLLEGKINNHHHHHSSETDTASVLSESIGCIRILQAQIEALSSPYMRHASESTGHHQHSEIHLISSLSYNAKHFGFFFHDWVVLRFELSFSVLPQFDAIFYHFLCFRMGLEGPGLTVSQKIWYCIATVGGQYIWGRLQSFSAFRRWGDTEQRSLARRSWFVLQRIEGFYKAASFGNLLLFLLTGRELVKVHNPDIVYLLETKVSETRAEVISNSLGFSGVCREPIDGRSGGIWLVWEKGNIRVEVLSVDPQVIHAISGPNSQREWLCSGVYARPNPAVKRSLWKNLEDLSTAVRLPWMLTGDFNQVISSNEKKGGCLPSLGRCLRFKEMIDNCGLIDLGFRGPKFTWWNSREGMARIRERIDRSMVNTDWQRLFPNSLVIHLPRTHSDHHPILTLCDGTPQSGDNNFLSELESTLIGEYNTVLSQEELLWYQKSRVQWSKVFFAQRGENRVKREITALLTIGRTNDLGRYLGVPIIHERVSPRLFRGVVDRVAKRLSAWKAKLLSLAGRTTLIKSVTSSIPNHVMQSAWLPETTCAQLDKLNRNFLWSSDITQRKLHLVGWNKVTKHKDFGGLGIKQARKTNIALLAKVGWKTLKKENSLWGDTFHKKYLKDNNLLDYNTKAGDSHTWKGVVRSLKELNLCIRWRLGNGKNISVWDDLWVGEEPIGTKMAGHICEEEKNLRVSNLINPNGVWDKSRLRTHIPADIWGTILSIPIPRERDKEDGQVWDGTSNGWHKLNTDGSVLESKNCTAAGGLIRDDTGSWVVGFSRKLDSTSITMAELLAAREGLEMAWEMRLQRLELELDSEVVFSLIKDADVETHPLGNIIKDCRTLIRMPWECRIVHTRRSGNGCADALAKMGHDLDTSLCSWDIAPQNATKHSQRLVKDFIKVKELVDWLASRIWLHFSNGISYTHRYRSLIERALRARLVYGSPNMNRAVSFEYMNRQLVWNEFSEMLLLLLPLLNSSSVKKILRPFSKDKSLNSEEDEALCPICQATPNTPFLALPCQHRYCYYCLRTRCSATLAFRCSRGGGEEDKFGGSIFEQQKKLENWEDQVLLNLSSPPAPAISYTTSSSRFDVKQEALAAAAAAAGSQILQNQHLYHHAHNPSTKTTSSITITNNFSAGGKTTTPPLLEGKINNHHHHHSSETDTASVLSESIGCIRILQAQIEALSSPYMRHASESTGHHQHSDSLEGQGAKNLRSLGLCLVPISFIQLVGDDNGADYWAPPATLGGSF</sequence>
<dbReference type="InterPro" id="IPR026960">
    <property type="entry name" value="RVT-Znf"/>
</dbReference>
<evidence type="ECO:0000256" key="18">
    <source>
        <dbReference type="PROSITE-ProRule" id="PRU00175"/>
    </source>
</evidence>
<dbReference type="PROSITE" id="PS00518">
    <property type="entry name" value="ZF_RING_1"/>
    <property type="match status" value="1"/>
</dbReference>
<comment type="similarity">
    <text evidence="3">Belongs to the pex2/pex10/pex12 family.</text>
</comment>
<gene>
    <name evidence="22" type="ORF">RD792_012965</name>
</gene>
<name>A0ABR0CYP0_9LAMI</name>
<proteinExistence type="inferred from homology"/>
<evidence type="ECO:0000256" key="19">
    <source>
        <dbReference type="SAM" id="MobiDB-lite"/>
    </source>
</evidence>
<dbReference type="PANTHER" id="PTHR48178:SF1">
    <property type="entry name" value="PEROXISOME BIOGENESIS FACTOR 2"/>
    <property type="match status" value="1"/>
</dbReference>
<dbReference type="Pfam" id="PF13966">
    <property type="entry name" value="zf-RVT"/>
    <property type="match status" value="1"/>
</dbReference>
<comment type="pathway">
    <text evidence="2">Protein modification; protein ubiquitination.</text>
</comment>
<reference evidence="22 23" key="1">
    <citation type="journal article" date="2023" name="bioRxiv">
        <title>Genome report: Whole genome sequence and annotation of Penstemon davidsonii.</title>
        <authorList>
            <person name="Ostevik K.L."/>
            <person name="Alabady M."/>
            <person name="Zhang M."/>
            <person name="Rausher M.D."/>
        </authorList>
    </citation>
    <scope>NUCLEOTIDE SEQUENCE [LARGE SCALE GENOMIC DNA]</scope>
    <source>
        <strain evidence="22">DNT005</strain>
        <tissue evidence="22">Whole leaf</tissue>
    </source>
</reference>
<evidence type="ECO:0000256" key="7">
    <source>
        <dbReference type="ARBA" id="ARBA00022723"/>
    </source>
</evidence>
<dbReference type="Pfam" id="PF00097">
    <property type="entry name" value="zf-C3HC4"/>
    <property type="match status" value="1"/>
</dbReference>
<comment type="subcellular location">
    <subcellularLocation>
        <location evidence="1">Peroxisome membrane</location>
        <topology evidence="1">Multi-pass membrane protein</topology>
    </subcellularLocation>
</comment>
<evidence type="ECO:0000259" key="20">
    <source>
        <dbReference type="PROSITE" id="PS50089"/>
    </source>
</evidence>
<evidence type="ECO:0000256" key="14">
    <source>
        <dbReference type="ARBA" id="ARBA00023140"/>
    </source>
</evidence>
<evidence type="ECO:0000256" key="9">
    <source>
        <dbReference type="ARBA" id="ARBA00022786"/>
    </source>
</evidence>
<evidence type="ECO:0000313" key="23">
    <source>
        <dbReference type="Proteomes" id="UP001291926"/>
    </source>
</evidence>